<dbReference type="GO" id="GO:0006995">
    <property type="term" value="P:cellular response to nitrogen starvation"/>
    <property type="evidence" value="ECO:0007669"/>
    <property type="project" value="TreeGrafter"/>
</dbReference>
<dbReference type="InterPro" id="IPR032197">
    <property type="entry name" value="Atg7_N"/>
</dbReference>
<organism evidence="11 12">
    <name type="scientific">Acorus gramineus</name>
    <name type="common">Dwarf sweet flag</name>
    <dbReference type="NCBI Taxonomy" id="55184"/>
    <lineage>
        <taxon>Eukaryota</taxon>
        <taxon>Viridiplantae</taxon>
        <taxon>Streptophyta</taxon>
        <taxon>Embryophyta</taxon>
        <taxon>Tracheophyta</taxon>
        <taxon>Spermatophyta</taxon>
        <taxon>Magnoliopsida</taxon>
        <taxon>Liliopsida</taxon>
        <taxon>Acoraceae</taxon>
        <taxon>Acorus</taxon>
    </lineage>
</organism>
<dbReference type="FunFam" id="3.40.50.720:FF:000243">
    <property type="entry name" value="Ubiquitin-like modifier-activating enzyme ATG7"/>
    <property type="match status" value="1"/>
</dbReference>
<dbReference type="AlphaFoldDB" id="A0AAV9B2L8"/>
<dbReference type="PANTHER" id="PTHR10953:SF3">
    <property type="entry name" value="UBIQUITIN-LIKE MODIFIER-ACTIVATING ENZYME ATG7"/>
    <property type="match status" value="1"/>
</dbReference>
<evidence type="ECO:0000259" key="9">
    <source>
        <dbReference type="Pfam" id="PF00899"/>
    </source>
</evidence>
<dbReference type="InterPro" id="IPR042523">
    <property type="entry name" value="Atg7_N_2"/>
</dbReference>
<accession>A0AAV9B2L8</accession>
<comment type="subcellular location">
    <subcellularLocation>
        <location evidence="7">Cytoplasm</location>
    </subcellularLocation>
    <subcellularLocation>
        <location evidence="7">Preautophagosomal structure</location>
    </subcellularLocation>
</comment>
<dbReference type="GO" id="GO:0000045">
    <property type="term" value="P:autophagosome assembly"/>
    <property type="evidence" value="ECO:0007669"/>
    <property type="project" value="TreeGrafter"/>
</dbReference>
<dbReference type="InterPro" id="IPR035985">
    <property type="entry name" value="Ubiquitin-activating_enz"/>
</dbReference>
<dbReference type="NCBIfam" id="TIGR01381">
    <property type="entry name" value="E1_like_apg7"/>
    <property type="match status" value="1"/>
</dbReference>
<evidence type="ECO:0000256" key="1">
    <source>
        <dbReference type="ARBA" id="ARBA00010931"/>
    </source>
</evidence>
<comment type="subunit">
    <text evidence="7">Homodimer.</text>
</comment>
<dbReference type="Pfam" id="PF00899">
    <property type="entry name" value="ThiF"/>
    <property type="match status" value="1"/>
</dbReference>
<comment type="similarity">
    <text evidence="1 7">Belongs to the ATG7 family.</text>
</comment>
<proteinExistence type="inferred from homology"/>
<dbReference type="GO" id="GO:0000422">
    <property type="term" value="P:autophagy of mitochondrion"/>
    <property type="evidence" value="ECO:0007669"/>
    <property type="project" value="TreeGrafter"/>
</dbReference>
<name>A0AAV9B2L8_ACOGR</name>
<dbReference type="InterPro" id="IPR045886">
    <property type="entry name" value="ThiF/MoeB/HesA"/>
</dbReference>
<dbReference type="Proteomes" id="UP001179952">
    <property type="component" value="Unassembled WGS sequence"/>
</dbReference>
<dbReference type="GO" id="GO:0034727">
    <property type="term" value="P:piecemeal microautophagy of the nucleus"/>
    <property type="evidence" value="ECO:0007669"/>
    <property type="project" value="TreeGrafter"/>
</dbReference>
<feature type="domain" description="THIF-type NAD/FAD binding fold" evidence="9">
    <location>
        <begin position="279"/>
        <end position="535"/>
    </location>
</feature>
<keyword evidence="7" id="KW-0963">Cytoplasm</keyword>
<keyword evidence="7" id="KW-0833">Ubl conjugation pathway</keyword>
<evidence type="ECO:0000259" key="10">
    <source>
        <dbReference type="Pfam" id="PF16420"/>
    </source>
</evidence>
<evidence type="ECO:0000313" key="12">
    <source>
        <dbReference type="Proteomes" id="UP001179952"/>
    </source>
</evidence>
<dbReference type="InterPro" id="IPR000594">
    <property type="entry name" value="ThiF_NAD_FAD-bd"/>
</dbReference>
<keyword evidence="5 7" id="KW-0072">Autophagy</keyword>
<dbReference type="GO" id="GO:0015031">
    <property type="term" value="P:protein transport"/>
    <property type="evidence" value="ECO:0007669"/>
    <property type="project" value="UniProtKB-UniRule"/>
</dbReference>
<dbReference type="PANTHER" id="PTHR10953">
    <property type="entry name" value="UBIQUITIN-ACTIVATING ENZYME E1"/>
    <property type="match status" value="1"/>
</dbReference>
<comment type="function">
    <text evidence="7">E1-like activating enzyme involved in the 2 ubiquitin-like systems required for autophagy.</text>
</comment>
<dbReference type="GO" id="GO:0019779">
    <property type="term" value="F:Atg8 activating enzyme activity"/>
    <property type="evidence" value="ECO:0007669"/>
    <property type="project" value="TreeGrafter"/>
</dbReference>
<feature type="compositionally biased region" description="Low complexity" evidence="8">
    <location>
        <begin position="465"/>
        <end position="476"/>
    </location>
</feature>
<dbReference type="GO" id="GO:0019778">
    <property type="term" value="F:Atg12 activating enzyme activity"/>
    <property type="evidence" value="ECO:0007669"/>
    <property type="project" value="TreeGrafter"/>
</dbReference>
<dbReference type="EMBL" id="JAUJYN010000005">
    <property type="protein sequence ID" value="KAK1270587.1"/>
    <property type="molecule type" value="Genomic_DNA"/>
</dbReference>
<dbReference type="Gene3D" id="3.40.140.100">
    <property type="entry name" value="Ubiquitin-like modifier-activating enzyme ATG7 C-terminal domain"/>
    <property type="match status" value="1"/>
</dbReference>
<gene>
    <name evidence="11" type="ORF">QJS04_geneDACA014060</name>
</gene>
<evidence type="ECO:0000256" key="8">
    <source>
        <dbReference type="SAM" id="MobiDB-lite"/>
    </source>
</evidence>
<evidence type="ECO:0000256" key="7">
    <source>
        <dbReference type="RuleBase" id="RU366022"/>
    </source>
</evidence>
<dbReference type="GO" id="GO:0000407">
    <property type="term" value="C:phagophore assembly site"/>
    <property type="evidence" value="ECO:0007669"/>
    <property type="project" value="UniProtKB-SubCell"/>
</dbReference>
<dbReference type="Gene3D" id="3.40.50.720">
    <property type="entry name" value="NAD(P)-binding Rossmann-like Domain"/>
    <property type="match status" value="1"/>
</dbReference>
<sequence>MSLYVESLPDQHPLSPVRGDRNKCPVPGTLYNMNTVEEFQGLDRGDLLKREAKKIWNDICSGRAIEEGTLLLRFFVISFADLKKSTFSYWFAFPALFLNPPATLVDIRPASQFFNLDEAKSLSMSLNEWRNSKLTTDVPFFLVCISSDEHATIRPLRELEDCQHDAKRLLFGFYDSCNGKYPGWPLCNYLALICSRWKLEKVSFLCYRESNRGFPDLGRSLVGEALVSVPQEWRDAQHVPKSLGWELDGEKLSAKCVSLARSMDPLRSAEIAADLNLKLMKWNVFKDMNLETLTTVKCLLLGAGTLGCQVARLLMSWGVRKITLLDNGRVSMSNLLRQNLYSFEDCVAGDMKAVAAVKGLKRSLPSVKAEGVVLSIPMPGHPISTQDSSNVVEDCKQLQNLIESHDVIFLLTDTRESRWLPSLLSANANKIAINAALGFDSFLVMRHGSGPISSIPKDGEEVEDASASLSLGNSSASRRDGGPRLGCYFCNDVVAPIDSTSNRTLDQQCTVTRPALASIASGLAVELLVGVLHHPDGIYAPGDIAHSNVAIERSLGILPHQIRGCLSQFSQLTLVGHSSDSCTACSDAVVSEFRSRGMEFVLEVLNHPTYLEDLTGLTSLMKSASSFDIDFDIDSNEDGDI</sequence>
<reference evidence="11" key="2">
    <citation type="submission" date="2023-06" db="EMBL/GenBank/DDBJ databases">
        <authorList>
            <person name="Ma L."/>
            <person name="Liu K.-W."/>
            <person name="Li Z."/>
            <person name="Hsiao Y.-Y."/>
            <person name="Qi Y."/>
            <person name="Fu T."/>
            <person name="Tang G."/>
            <person name="Zhang D."/>
            <person name="Sun W.-H."/>
            <person name="Liu D.-K."/>
            <person name="Li Y."/>
            <person name="Chen G.-Z."/>
            <person name="Liu X.-D."/>
            <person name="Liao X.-Y."/>
            <person name="Jiang Y.-T."/>
            <person name="Yu X."/>
            <person name="Hao Y."/>
            <person name="Huang J."/>
            <person name="Zhao X.-W."/>
            <person name="Ke S."/>
            <person name="Chen Y.-Y."/>
            <person name="Wu W.-L."/>
            <person name="Hsu J.-L."/>
            <person name="Lin Y.-F."/>
            <person name="Huang M.-D."/>
            <person name="Li C.-Y."/>
            <person name="Huang L."/>
            <person name="Wang Z.-W."/>
            <person name="Zhao X."/>
            <person name="Zhong W.-Y."/>
            <person name="Peng D.-H."/>
            <person name="Ahmad S."/>
            <person name="Lan S."/>
            <person name="Zhang J.-S."/>
            <person name="Tsai W.-C."/>
            <person name="Van De Peer Y."/>
            <person name="Liu Z.-J."/>
        </authorList>
    </citation>
    <scope>NUCLEOTIDE SEQUENCE</scope>
    <source>
        <strain evidence="11">SCP</strain>
        <tissue evidence="11">Leaves</tissue>
    </source>
</reference>
<dbReference type="InterPro" id="IPR006285">
    <property type="entry name" value="Atg7"/>
</dbReference>
<dbReference type="Pfam" id="PF16420">
    <property type="entry name" value="ATG7_N"/>
    <property type="match status" value="1"/>
</dbReference>
<protein>
    <recommendedName>
        <fullName evidence="2 7">Ubiquitin-like modifier-activating enzyme ATG7</fullName>
    </recommendedName>
    <alternativeName>
        <fullName evidence="7">Autophagy-related protein 7</fullName>
    </alternativeName>
</protein>
<evidence type="ECO:0000313" key="11">
    <source>
        <dbReference type="EMBL" id="KAK1270587.1"/>
    </source>
</evidence>
<evidence type="ECO:0000256" key="6">
    <source>
        <dbReference type="PIRSR" id="PIRSR606285-1"/>
    </source>
</evidence>
<dbReference type="SUPFAM" id="SSF69572">
    <property type="entry name" value="Activating enzymes of the ubiquitin-like proteins"/>
    <property type="match status" value="1"/>
</dbReference>
<dbReference type="GO" id="GO:0032446">
    <property type="term" value="P:protein modification by small protein conjugation"/>
    <property type="evidence" value="ECO:0007669"/>
    <property type="project" value="TreeGrafter"/>
</dbReference>
<evidence type="ECO:0000256" key="3">
    <source>
        <dbReference type="ARBA" id="ARBA00022448"/>
    </source>
</evidence>
<feature type="domain" description="Ubiquitin-like modifier-activating enzyme Atg7 N-terminal" evidence="10">
    <location>
        <begin position="18"/>
        <end position="263"/>
    </location>
</feature>
<dbReference type="CDD" id="cd01486">
    <property type="entry name" value="Apg7"/>
    <property type="match status" value="1"/>
</dbReference>
<feature type="region of interest" description="Disordered" evidence="8">
    <location>
        <begin position="453"/>
        <end position="479"/>
    </location>
</feature>
<keyword evidence="12" id="KW-1185">Reference proteome</keyword>
<reference evidence="11" key="1">
    <citation type="journal article" date="2023" name="Nat. Commun.">
        <title>Diploid and tetraploid genomes of Acorus and the evolution of monocots.</title>
        <authorList>
            <person name="Ma L."/>
            <person name="Liu K.W."/>
            <person name="Li Z."/>
            <person name="Hsiao Y.Y."/>
            <person name="Qi Y."/>
            <person name="Fu T."/>
            <person name="Tang G.D."/>
            <person name="Zhang D."/>
            <person name="Sun W.H."/>
            <person name="Liu D.K."/>
            <person name="Li Y."/>
            <person name="Chen G.Z."/>
            <person name="Liu X.D."/>
            <person name="Liao X.Y."/>
            <person name="Jiang Y.T."/>
            <person name="Yu X."/>
            <person name="Hao Y."/>
            <person name="Huang J."/>
            <person name="Zhao X.W."/>
            <person name="Ke S."/>
            <person name="Chen Y.Y."/>
            <person name="Wu W.L."/>
            <person name="Hsu J.L."/>
            <person name="Lin Y.F."/>
            <person name="Huang M.D."/>
            <person name="Li C.Y."/>
            <person name="Huang L."/>
            <person name="Wang Z.W."/>
            <person name="Zhao X."/>
            <person name="Zhong W.Y."/>
            <person name="Peng D.H."/>
            <person name="Ahmad S."/>
            <person name="Lan S."/>
            <person name="Zhang J.S."/>
            <person name="Tsai W.C."/>
            <person name="Van de Peer Y."/>
            <person name="Liu Z.J."/>
        </authorList>
    </citation>
    <scope>NUCLEOTIDE SEQUENCE</scope>
    <source>
        <strain evidence="11">SCP</strain>
    </source>
</reference>
<evidence type="ECO:0000256" key="4">
    <source>
        <dbReference type="ARBA" id="ARBA00022927"/>
    </source>
</evidence>
<evidence type="ECO:0000256" key="5">
    <source>
        <dbReference type="ARBA" id="ARBA00023006"/>
    </source>
</evidence>
<evidence type="ECO:0000256" key="2">
    <source>
        <dbReference type="ARBA" id="ARBA00017647"/>
    </source>
</evidence>
<feature type="active site" description="Glycyl thioester intermediate" evidence="6">
    <location>
        <position position="509"/>
    </location>
</feature>
<keyword evidence="4 7" id="KW-0653">Protein transport</keyword>
<comment type="caution">
    <text evidence="11">The sequence shown here is derived from an EMBL/GenBank/DDBJ whole genome shotgun (WGS) entry which is preliminary data.</text>
</comment>
<keyword evidence="3 7" id="KW-0813">Transport</keyword>